<evidence type="ECO:0000313" key="2">
    <source>
        <dbReference type="Proteomes" id="UP000789920"/>
    </source>
</evidence>
<name>A0ACA9LSR6_9GLOM</name>
<dbReference type="Proteomes" id="UP000789920">
    <property type="component" value="Unassembled WGS sequence"/>
</dbReference>
<accession>A0ACA9LSR6</accession>
<protein>
    <submittedName>
        <fullName evidence="1">16868_t:CDS:1</fullName>
    </submittedName>
</protein>
<proteinExistence type="predicted"/>
<evidence type="ECO:0000313" key="1">
    <source>
        <dbReference type="EMBL" id="CAG8543429.1"/>
    </source>
</evidence>
<dbReference type="EMBL" id="CAJVQC010004652">
    <property type="protein sequence ID" value="CAG8543429.1"/>
    <property type="molecule type" value="Genomic_DNA"/>
</dbReference>
<reference evidence="1" key="1">
    <citation type="submission" date="2021-06" db="EMBL/GenBank/DDBJ databases">
        <authorList>
            <person name="Kallberg Y."/>
            <person name="Tangrot J."/>
            <person name="Rosling A."/>
        </authorList>
    </citation>
    <scope>NUCLEOTIDE SEQUENCE</scope>
    <source>
        <strain evidence="1">MA461A</strain>
    </source>
</reference>
<organism evidence="1 2">
    <name type="scientific">Racocetra persica</name>
    <dbReference type="NCBI Taxonomy" id="160502"/>
    <lineage>
        <taxon>Eukaryota</taxon>
        <taxon>Fungi</taxon>
        <taxon>Fungi incertae sedis</taxon>
        <taxon>Mucoromycota</taxon>
        <taxon>Glomeromycotina</taxon>
        <taxon>Glomeromycetes</taxon>
        <taxon>Diversisporales</taxon>
        <taxon>Gigasporaceae</taxon>
        <taxon>Racocetra</taxon>
    </lineage>
</organism>
<comment type="caution">
    <text evidence="1">The sequence shown here is derived from an EMBL/GenBank/DDBJ whole genome shotgun (WGS) entry which is preliminary data.</text>
</comment>
<gene>
    <name evidence="1" type="ORF">RPERSI_LOCUS3654</name>
</gene>
<sequence length="355" mass="39934">MDSSEKKHFTFDDIPDLTGKVAVVTGGNAGIGYVTCRELARKNAHVFVLGRNIEKVQAAVEKIRTETGNQNVEFLHLDLGSLRSVKKCAENFLARDLPLHILINNAGISADPFSLTEDGIQEEFGVNHVGHFLFTKLLLPKIKASKPARIVNVSSRGHRFAPEGGIEFEKINDPNAQETMIRYAQSKLANILFTYELNKQYLEGEQVYANSLHPGVVDTSMLRNSSVVTENLRASAISPDDGAITTLYCATSPEIEAKNYRGKYFEPFGKEAEPFKYTNDDDLAKRLWEFTENLINEKLPQISNNFSIDLTLKQNVICSSFAKLITNWELKVSRKWLYCICIYLDHAMHPSLRSE</sequence>
<keyword evidence="2" id="KW-1185">Reference proteome</keyword>